<comment type="caution">
    <text evidence="1">The sequence shown here is derived from an EMBL/GenBank/DDBJ whole genome shotgun (WGS) entry which is preliminary data.</text>
</comment>
<name>A0A3L8SA98_CHLGU</name>
<evidence type="ECO:0000313" key="1">
    <source>
        <dbReference type="EMBL" id="RLV98764.1"/>
    </source>
</evidence>
<dbReference type="EMBL" id="QUSF01000037">
    <property type="protein sequence ID" value="RLV98764.1"/>
    <property type="molecule type" value="Genomic_DNA"/>
</dbReference>
<gene>
    <name evidence="1" type="ORF">DV515_00010341</name>
</gene>
<evidence type="ECO:0000313" key="2">
    <source>
        <dbReference type="Proteomes" id="UP000276834"/>
    </source>
</evidence>
<sequence length="113" mass="12618">MARMVFAPKVFGAPSGPQAMAESCSFHHEWFMCIFSPKTLLQPRPEEQVVPSQGFGRPNDHHGNIYSFFFQEIVEGTFHTWHGGSSATHLTIPFPLCATCPALPEHTEMINTT</sequence>
<keyword evidence="2" id="KW-1185">Reference proteome</keyword>
<dbReference type="Proteomes" id="UP000276834">
    <property type="component" value="Unassembled WGS sequence"/>
</dbReference>
<dbReference type="AlphaFoldDB" id="A0A3L8SA98"/>
<protein>
    <submittedName>
        <fullName evidence="1">Uncharacterized protein</fullName>
    </submittedName>
</protein>
<organism evidence="1 2">
    <name type="scientific">Chloebia gouldiae</name>
    <name type="common">Gouldian finch</name>
    <name type="synonym">Erythrura gouldiae</name>
    <dbReference type="NCBI Taxonomy" id="44316"/>
    <lineage>
        <taxon>Eukaryota</taxon>
        <taxon>Metazoa</taxon>
        <taxon>Chordata</taxon>
        <taxon>Craniata</taxon>
        <taxon>Vertebrata</taxon>
        <taxon>Euteleostomi</taxon>
        <taxon>Archelosauria</taxon>
        <taxon>Archosauria</taxon>
        <taxon>Dinosauria</taxon>
        <taxon>Saurischia</taxon>
        <taxon>Theropoda</taxon>
        <taxon>Coelurosauria</taxon>
        <taxon>Aves</taxon>
        <taxon>Neognathae</taxon>
        <taxon>Neoaves</taxon>
        <taxon>Telluraves</taxon>
        <taxon>Australaves</taxon>
        <taxon>Passeriformes</taxon>
        <taxon>Passeroidea</taxon>
        <taxon>Passeridae</taxon>
        <taxon>Chloebia</taxon>
    </lineage>
</organism>
<accession>A0A3L8SA98</accession>
<proteinExistence type="predicted"/>
<reference evidence="1 2" key="1">
    <citation type="journal article" date="2018" name="Proc. R. Soc. B">
        <title>A non-coding region near Follistatin controls head colour polymorphism in the Gouldian finch.</title>
        <authorList>
            <person name="Toomey M.B."/>
            <person name="Marques C.I."/>
            <person name="Andrade P."/>
            <person name="Araujo P.M."/>
            <person name="Sabatino S."/>
            <person name="Gazda M.A."/>
            <person name="Afonso S."/>
            <person name="Lopes R.J."/>
            <person name="Corbo J.C."/>
            <person name="Carneiro M."/>
        </authorList>
    </citation>
    <scope>NUCLEOTIDE SEQUENCE [LARGE SCALE GENOMIC DNA]</scope>
    <source>
        <strain evidence="1">Red01</strain>
        <tissue evidence="1">Muscle</tissue>
    </source>
</reference>